<proteinExistence type="predicted"/>
<dbReference type="EMBL" id="JAURVH010001520">
    <property type="protein sequence ID" value="KAK5925232.1"/>
    <property type="molecule type" value="Genomic_DNA"/>
</dbReference>
<evidence type="ECO:0000313" key="1">
    <source>
        <dbReference type="EMBL" id="KAK5925232.1"/>
    </source>
</evidence>
<sequence>MGVCACVASDTLIDEATGANFFPVGPPPPLSLLALSGQGLPQVDEALNMTAGEIGGPRRAQSANWSGLVWRWSGCLAWLGLAGLGIRRSAPPASRRAPSICSVVNVHASLRELSHIQPQFLFKEHFH</sequence>
<dbReference type="Proteomes" id="UP001331515">
    <property type="component" value="Unassembled WGS sequence"/>
</dbReference>
<accession>A0AAN8DMY8</accession>
<protein>
    <submittedName>
        <fullName evidence="1">Uncharacterized protein</fullName>
    </submittedName>
</protein>
<comment type="caution">
    <text evidence="1">The sequence shown here is derived from an EMBL/GenBank/DDBJ whole genome shotgun (WGS) entry which is preliminary data.</text>
</comment>
<evidence type="ECO:0000313" key="2">
    <source>
        <dbReference type="Proteomes" id="UP001331515"/>
    </source>
</evidence>
<keyword evidence="2" id="KW-1185">Reference proteome</keyword>
<gene>
    <name evidence="1" type="ORF">CgunFtcFv8_017772</name>
</gene>
<reference evidence="1 2" key="1">
    <citation type="journal article" date="2023" name="Mol. Biol. Evol.">
        <title>Genomics of Secondarily Temperate Adaptation in the Only Non-Antarctic Icefish.</title>
        <authorList>
            <person name="Rivera-Colon A.G."/>
            <person name="Rayamajhi N."/>
            <person name="Minhas B.F."/>
            <person name="Madrigal G."/>
            <person name="Bilyk K.T."/>
            <person name="Yoon V."/>
            <person name="Hune M."/>
            <person name="Gregory S."/>
            <person name="Cheng C.H.C."/>
            <person name="Catchen J.M."/>
        </authorList>
    </citation>
    <scope>NUCLEOTIDE SEQUENCE [LARGE SCALE GENOMIC DNA]</scope>
    <source>
        <tissue evidence="1">White muscle</tissue>
    </source>
</reference>
<dbReference type="AlphaFoldDB" id="A0AAN8DMY8"/>
<name>A0AAN8DMY8_CHAGU</name>
<organism evidence="1 2">
    <name type="scientific">Champsocephalus gunnari</name>
    <name type="common">Mackerel icefish</name>
    <dbReference type="NCBI Taxonomy" id="52237"/>
    <lineage>
        <taxon>Eukaryota</taxon>
        <taxon>Metazoa</taxon>
        <taxon>Chordata</taxon>
        <taxon>Craniata</taxon>
        <taxon>Vertebrata</taxon>
        <taxon>Euteleostomi</taxon>
        <taxon>Actinopterygii</taxon>
        <taxon>Neopterygii</taxon>
        <taxon>Teleostei</taxon>
        <taxon>Neoteleostei</taxon>
        <taxon>Acanthomorphata</taxon>
        <taxon>Eupercaria</taxon>
        <taxon>Perciformes</taxon>
        <taxon>Notothenioidei</taxon>
        <taxon>Channichthyidae</taxon>
        <taxon>Champsocephalus</taxon>
    </lineage>
</organism>